<evidence type="ECO:0000256" key="1">
    <source>
        <dbReference type="SAM" id="SignalP"/>
    </source>
</evidence>
<keyword evidence="3" id="KW-1185">Reference proteome</keyword>
<organism evidence="2 3">
    <name type="scientific">Virgisporangium aurantiacum</name>
    <dbReference type="NCBI Taxonomy" id="175570"/>
    <lineage>
        <taxon>Bacteria</taxon>
        <taxon>Bacillati</taxon>
        <taxon>Actinomycetota</taxon>
        <taxon>Actinomycetes</taxon>
        <taxon>Micromonosporales</taxon>
        <taxon>Micromonosporaceae</taxon>
        <taxon>Virgisporangium</taxon>
    </lineage>
</organism>
<name>A0A8J3Z9D6_9ACTN</name>
<proteinExistence type="predicted"/>
<evidence type="ECO:0000313" key="2">
    <source>
        <dbReference type="EMBL" id="GIJ58792.1"/>
    </source>
</evidence>
<reference evidence="2" key="1">
    <citation type="submission" date="2021-01" db="EMBL/GenBank/DDBJ databases">
        <title>Whole genome shotgun sequence of Virgisporangium aurantiacum NBRC 16421.</title>
        <authorList>
            <person name="Komaki H."/>
            <person name="Tamura T."/>
        </authorList>
    </citation>
    <scope>NUCLEOTIDE SEQUENCE</scope>
    <source>
        <strain evidence="2">NBRC 16421</strain>
    </source>
</reference>
<feature type="chain" id="PRO_5035149212" description="Lipoprotein" evidence="1">
    <location>
        <begin position="30"/>
        <end position="232"/>
    </location>
</feature>
<accession>A0A8J3Z9D6</accession>
<evidence type="ECO:0000313" key="3">
    <source>
        <dbReference type="Proteomes" id="UP000612585"/>
    </source>
</evidence>
<sequence>MHSARGRFFAALTVAVALLAPVGCGRAAADEPELLNDLATRLDKAGDLTFTAEYRLDGGDEALIAQAQEPRRAAYVHPGGKAVFTETELAKCDANRCTLLAPPSPGTEPALDLLAATSGEGQPTPTPSPSTHAVAGLVAPSAAVRLVSTAMVDGATVTRYQKTIAGESSTCVGVHGPTGFTTCVTASGLLGSFTGTVGGRLYSFELTSYAPTAEAATFDLPAGAEIDDQRTD</sequence>
<gene>
    <name evidence="2" type="ORF">Vau01_063080</name>
</gene>
<dbReference type="Proteomes" id="UP000612585">
    <property type="component" value="Unassembled WGS sequence"/>
</dbReference>
<comment type="caution">
    <text evidence="2">The sequence shown here is derived from an EMBL/GenBank/DDBJ whole genome shotgun (WGS) entry which is preliminary data.</text>
</comment>
<dbReference type="EMBL" id="BOPG01000043">
    <property type="protein sequence ID" value="GIJ58792.1"/>
    <property type="molecule type" value="Genomic_DNA"/>
</dbReference>
<dbReference type="RefSeq" id="WP_204000102.1">
    <property type="nucleotide sequence ID" value="NZ_BOPG01000043.1"/>
</dbReference>
<evidence type="ECO:0008006" key="4">
    <source>
        <dbReference type="Google" id="ProtNLM"/>
    </source>
</evidence>
<protein>
    <recommendedName>
        <fullName evidence="4">Lipoprotein</fullName>
    </recommendedName>
</protein>
<dbReference type="AlphaFoldDB" id="A0A8J3Z9D6"/>
<keyword evidence="1" id="KW-0732">Signal</keyword>
<feature type="signal peptide" evidence="1">
    <location>
        <begin position="1"/>
        <end position="29"/>
    </location>
</feature>